<evidence type="ECO:0000313" key="1">
    <source>
        <dbReference type="EMBL" id="CAI9931544.1"/>
    </source>
</evidence>
<reference evidence="2 3" key="2">
    <citation type="submission" date="2024-07" db="EMBL/GenBank/DDBJ databases">
        <authorList>
            <person name="Akdeniz Z."/>
        </authorList>
    </citation>
    <scope>NUCLEOTIDE SEQUENCE [LARGE SCALE GENOMIC DNA]</scope>
</reference>
<name>A0AA86P416_9EUKA</name>
<accession>A0AA86P416</accession>
<evidence type="ECO:0000313" key="2">
    <source>
        <dbReference type="EMBL" id="CAL6073000.1"/>
    </source>
</evidence>
<protein>
    <submittedName>
        <fullName evidence="2">Hypothetical_protein</fullName>
    </submittedName>
</protein>
<proteinExistence type="predicted"/>
<evidence type="ECO:0000313" key="3">
    <source>
        <dbReference type="Proteomes" id="UP001642409"/>
    </source>
</evidence>
<dbReference type="EMBL" id="CAXDID020000298">
    <property type="protein sequence ID" value="CAL6073000.1"/>
    <property type="molecule type" value="Genomic_DNA"/>
</dbReference>
<sequence length="150" mass="17472">MEYSIETQSSLFKYLEQCLVHLQYNISSVTGKLYNNTGFNLVSYFYTELTSQYSAARTFAPLLGHLEVFADISAFVAESHLSVFQQVKWNSVLYRQIHAWCFISNGFQAGTHFSALLRKLSEQDIIEQSNDFKLEHILNEFQNYQFKNLK</sequence>
<gene>
    <name evidence="1" type="ORF">HINF_LOCUS19189</name>
    <name evidence="2" type="ORF">HINF_LOCUS55894</name>
</gene>
<comment type="caution">
    <text evidence="1">The sequence shown here is derived from an EMBL/GenBank/DDBJ whole genome shotgun (WGS) entry which is preliminary data.</text>
</comment>
<dbReference type="AlphaFoldDB" id="A0AA86P416"/>
<dbReference type="Proteomes" id="UP001642409">
    <property type="component" value="Unassembled WGS sequence"/>
</dbReference>
<keyword evidence="3" id="KW-1185">Reference proteome</keyword>
<reference evidence="1" key="1">
    <citation type="submission" date="2023-06" db="EMBL/GenBank/DDBJ databases">
        <authorList>
            <person name="Kurt Z."/>
        </authorList>
    </citation>
    <scope>NUCLEOTIDE SEQUENCE</scope>
</reference>
<dbReference type="EMBL" id="CATOUU010000492">
    <property type="protein sequence ID" value="CAI9931544.1"/>
    <property type="molecule type" value="Genomic_DNA"/>
</dbReference>
<organism evidence="1">
    <name type="scientific">Hexamita inflata</name>
    <dbReference type="NCBI Taxonomy" id="28002"/>
    <lineage>
        <taxon>Eukaryota</taxon>
        <taxon>Metamonada</taxon>
        <taxon>Diplomonadida</taxon>
        <taxon>Hexamitidae</taxon>
        <taxon>Hexamitinae</taxon>
        <taxon>Hexamita</taxon>
    </lineage>
</organism>